<evidence type="ECO:0000313" key="4">
    <source>
        <dbReference type="Proteomes" id="UP000287872"/>
    </source>
</evidence>
<protein>
    <submittedName>
        <fullName evidence="3">Serine/threonine protein phosphatase</fullName>
    </submittedName>
</protein>
<gene>
    <name evidence="3" type="primary">prpA_1</name>
    <name evidence="3" type="ORF">Ctaglu_21920</name>
</gene>
<dbReference type="InterPro" id="IPR029052">
    <property type="entry name" value="Metallo-depent_PP-like"/>
</dbReference>
<organism evidence="3 4">
    <name type="scientific">Clostridium tagluense</name>
    <dbReference type="NCBI Taxonomy" id="360422"/>
    <lineage>
        <taxon>Bacteria</taxon>
        <taxon>Bacillati</taxon>
        <taxon>Bacillota</taxon>
        <taxon>Clostridia</taxon>
        <taxon>Eubacteriales</taxon>
        <taxon>Clostridiaceae</taxon>
        <taxon>Clostridium</taxon>
    </lineage>
</organism>
<comment type="caution">
    <text evidence="3">The sequence shown here is derived from an EMBL/GenBank/DDBJ whole genome shotgun (WGS) entry which is preliminary data.</text>
</comment>
<dbReference type="PANTHER" id="PTHR42850:SF2">
    <property type="entry name" value="BLL5683 PROTEIN"/>
    <property type="match status" value="1"/>
</dbReference>
<dbReference type="InterPro" id="IPR050126">
    <property type="entry name" value="Ap4A_hydrolase"/>
</dbReference>
<feature type="domain" description="Calcineurin-like phosphoesterase" evidence="2">
    <location>
        <begin position="1"/>
        <end position="226"/>
    </location>
</feature>
<dbReference type="InterPro" id="IPR024654">
    <property type="entry name" value="Calcineurin-like_PHP_lpxH"/>
</dbReference>
<evidence type="ECO:0000259" key="2">
    <source>
        <dbReference type="Pfam" id="PF12850"/>
    </source>
</evidence>
<reference evidence="3 4" key="1">
    <citation type="submission" date="2018-11" db="EMBL/GenBank/DDBJ databases">
        <title>Genome sequencing and assembly of Clostridium tagluense strain A121.</title>
        <authorList>
            <person name="Murakami T."/>
            <person name="Segawa T."/>
            <person name="Shcherbakova V.A."/>
            <person name="Mori H."/>
            <person name="Yoshimura Y."/>
        </authorList>
    </citation>
    <scope>NUCLEOTIDE SEQUENCE [LARGE SCALE GENOMIC DNA]</scope>
    <source>
        <strain evidence="3 4">A121</strain>
    </source>
</reference>
<dbReference type="EMBL" id="BHYK01000010">
    <property type="protein sequence ID" value="GCD10569.1"/>
    <property type="molecule type" value="Genomic_DNA"/>
</dbReference>
<name>A0A401UM07_9CLOT</name>
<dbReference type="GO" id="GO:0005737">
    <property type="term" value="C:cytoplasm"/>
    <property type="evidence" value="ECO:0007669"/>
    <property type="project" value="TreeGrafter"/>
</dbReference>
<dbReference type="RefSeq" id="WP_125001413.1">
    <property type="nucleotide sequence ID" value="NZ_BHYK01000010.1"/>
</dbReference>
<dbReference type="PANTHER" id="PTHR42850">
    <property type="entry name" value="METALLOPHOSPHOESTERASE"/>
    <property type="match status" value="1"/>
</dbReference>
<sequence length="310" mass="36186">MRYAVISDIHGNLPALNAVIDDAKRNFIDEYVFVGDYYCDLAYPNEVVNTIKNIKGAHVIKGNKEKYLDVLLNSDQSEWVYEQFAPLYWNYRELDDDNLQYLIGLPEDKKIQPPNSNHKMHLFHAPAFLFKSTNMDLLSSSKYVERMIQENFSHEEYLCYVQKILSSDDKIVKILDGLDTDIVIFGHSHIQWHAEIDTKVIINPGSCGLPLDYDKRAAYTILELNENAINILERRIPYNISDTICYTMKSELYINAKTWCDIIFHQLNLAKEEITFFFRHVESIAKKKNDYSRPYSTTVWKEAANSWKSN</sequence>
<dbReference type="GO" id="GO:0016791">
    <property type="term" value="F:phosphatase activity"/>
    <property type="evidence" value="ECO:0007669"/>
    <property type="project" value="TreeGrafter"/>
</dbReference>
<evidence type="ECO:0000256" key="1">
    <source>
        <dbReference type="ARBA" id="ARBA00008950"/>
    </source>
</evidence>
<dbReference type="AlphaFoldDB" id="A0A401UM07"/>
<dbReference type="SUPFAM" id="SSF56300">
    <property type="entry name" value="Metallo-dependent phosphatases"/>
    <property type="match status" value="1"/>
</dbReference>
<comment type="similarity">
    <text evidence="1">Belongs to the metallophosphoesterase superfamily. YfcE family.</text>
</comment>
<dbReference type="Proteomes" id="UP000287872">
    <property type="component" value="Unassembled WGS sequence"/>
</dbReference>
<evidence type="ECO:0000313" key="3">
    <source>
        <dbReference type="EMBL" id="GCD10569.1"/>
    </source>
</evidence>
<dbReference type="OrthoDB" id="9800565at2"/>
<proteinExistence type="inferred from homology"/>
<dbReference type="Gene3D" id="3.60.21.10">
    <property type="match status" value="1"/>
</dbReference>
<accession>A0A401UM07</accession>
<keyword evidence="4" id="KW-1185">Reference proteome</keyword>
<dbReference type="Pfam" id="PF12850">
    <property type="entry name" value="Metallophos_2"/>
    <property type="match status" value="1"/>
</dbReference>